<dbReference type="NCBIfam" id="NF033205">
    <property type="entry name" value="IPExxxVDY"/>
    <property type="match status" value="1"/>
</dbReference>
<name>A0A0A2M4V3_9FLAO</name>
<evidence type="ECO:0000313" key="1">
    <source>
        <dbReference type="EMBL" id="KGO86493.1"/>
    </source>
</evidence>
<dbReference type="EMBL" id="JRLX01000010">
    <property type="protein sequence ID" value="KGO86493.1"/>
    <property type="molecule type" value="Genomic_DNA"/>
</dbReference>
<dbReference type="OrthoDB" id="676614at2"/>
<organism evidence="1 2">
    <name type="scientific">Flavobacterium rivuli WB 3.3-2 = DSM 21788</name>
    <dbReference type="NCBI Taxonomy" id="1121895"/>
    <lineage>
        <taxon>Bacteria</taxon>
        <taxon>Pseudomonadati</taxon>
        <taxon>Bacteroidota</taxon>
        <taxon>Flavobacteriia</taxon>
        <taxon>Flavobacteriales</taxon>
        <taxon>Flavobacteriaceae</taxon>
        <taxon>Flavobacterium</taxon>
    </lineage>
</organism>
<dbReference type="Proteomes" id="UP000030152">
    <property type="component" value="Unassembled WGS sequence"/>
</dbReference>
<comment type="caution">
    <text evidence="1">The sequence shown here is derived from an EMBL/GenBank/DDBJ whole genome shotgun (WGS) entry which is preliminary data.</text>
</comment>
<evidence type="ECO:0000313" key="2">
    <source>
        <dbReference type="Proteomes" id="UP000030152"/>
    </source>
</evidence>
<protein>
    <recommendedName>
        <fullName evidence="3">IPExxxVDY family protein</fullName>
    </recommendedName>
</protein>
<proteinExistence type="predicted"/>
<evidence type="ECO:0008006" key="3">
    <source>
        <dbReference type="Google" id="ProtNLM"/>
    </source>
</evidence>
<accession>A0A0A2M4V3</accession>
<keyword evidence="2" id="KW-1185">Reference proteome</keyword>
<dbReference type="eggNOG" id="ENOG5032ZD8">
    <property type="taxonomic scope" value="Bacteria"/>
</dbReference>
<dbReference type="STRING" id="1121895.GCA_000378485_02680"/>
<gene>
    <name evidence="1" type="ORF">Q765_11525</name>
</gene>
<dbReference type="AlphaFoldDB" id="A0A0A2M4V3"/>
<reference evidence="1 2" key="1">
    <citation type="submission" date="2013-09" db="EMBL/GenBank/DDBJ databases">
        <authorList>
            <person name="Zeng Z."/>
            <person name="Chen C."/>
        </authorList>
    </citation>
    <scope>NUCLEOTIDE SEQUENCE [LARGE SCALE GENOMIC DNA]</scope>
    <source>
        <strain evidence="1 2">WB 3.3-2</strain>
    </source>
</reference>
<sequence length="162" mass="18766">MAIHKLMIDDFVSVDYTLIAIHSSLEDYRLAYFINRELEIRLQKCPKGISFKQKEHESTAYFSRYIFEDDDNDAAWNLIQNKNSIVSTQTTTISSLFSGEEHAGFTSVYFLPELKTVDYILKVENTETEDDDVINGLLAIKHIAIAYKIDHYKLKSKNNLIF</sequence>
<dbReference type="InterPro" id="IPR047690">
    <property type="entry name" value="IPExxxVDY_fam"/>
</dbReference>